<evidence type="ECO:0000313" key="2">
    <source>
        <dbReference type="Proteomes" id="UP000379480"/>
    </source>
</evidence>
<evidence type="ECO:0000313" key="1">
    <source>
        <dbReference type="EMBL" id="VVO05675.1"/>
    </source>
</evidence>
<proteinExistence type="predicted"/>
<organism evidence="1 2">
    <name type="scientific">Pseudomonas fluorescens</name>
    <dbReference type="NCBI Taxonomy" id="294"/>
    <lineage>
        <taxon>Bacteria</taxon>
        <taxon>Pseudomonadati</taxon>
        <taxon>Pseudomonadota</taxon>
        <taxon>Gammaproteobacteria</taxon>
        <taxon>Pseudomonadales</taxon>
        <taxon>Pseudomonadaceae</taxon>
        <taxon>Pseudomonas</taxon>
    </lineage>
</organism>
<gene>
    <name evidence="1" type="ORF">PS723_03006</name>
</gene>
<name>A0A5E7D189_PSEFL</name>
<dbReference type="Proteomes" id="UP000379480">
    <property type="component" value="Unassembled WGS sequence"/>
</dbReference>
<dbReference type="AlphaFoldDB" id="A0A5E7D189"/>
<dbReference type="EMBL" id="CABVHY010000013">
    <property type="protein sequence ID" value="VVO05675.1"/>
    <property type="molecule type" value="Genomic_DNA"/>
</dbReference>
<reference evidence="1 2" key="1">
    <citation type="submission" date="2019-09" db="EMBL/GenBank/DDBJ databases">
        <authorList>
            <person name="Chandra G."/>
            <person name="Truman W A."/>
        </authorList>
    </citation>
    <scope>NUCLEOTIDE SEQUENCE [LARGE SCALE GENOMIC DNA]</scope>
    <source>
        <strain evidence="1">PS723</strain>
    </source>
</reference>
<accession>A0A5E7D189</accession>
<sequence>MGVHLSKRAFSSLWVSGFIRSLQLVTSNNTGYFYKLFIFCANMIMGRYISLVINIKFIYIRFYLLPLTLSSSSMHRKELCMYMINSKAFQNHTRSTHIFKCIV</sequence>
<protein>
    <submittedName>
        <fullName evidence="1">Uncharacterized protein</fullName>
    </submittedName>
</protein>